<dbReference type="InterPro" id="IPR000258">
    <property type="entry name" value="Ice_nucleatn"/>
</dbReference>
<feature type="compositionally biased region" description="Polar residues" evidence="1">
    <location>
        <begin position="137"/>
        <end position="165"/>
    </location>
</feature>
<feature type="compositionally biased region" description="Low complexity" evidence="1">
    <location>
        <begin position="263"/>
        <end position="281"/>
    </location>
</feature>
<dbReference type="InterPro" id="IPR056083">
    <property type="entry name" value="DUF7666"/>
</dbReference>
<evidence type="ECO:0000259" key="2">
    <source>
        <dbReference type="Pfam" id="PF24703"/>
    </source>
</evidence>
<accession>A0A6J5LIR3</accession>
<dbReference type="Pfam" id="PF24703">
    <property type="entry name" value="DUF7666"/>
    <property type="match status" value="1"/>
</dbReference>
<name>A0A6J5LIR3_9CAUD</name>
<dbReference type="SUPFAM" id="SSF69349">
    <property type="entry name" value="Phage fibre proteins"/>
    <property type="match status" value="2"/>
</dbReference>
<dbReference type="PRINTS" id="PR00327">
    <property type="entry name" value="ICENUCLEATN"/>
</dbReference>
<protein>
    <recommendedName>
        <fullName evidence="2">DUF7666 domain-containing protein</fullName>
    </recommendedName>
</protein>
<evidence type="ECO:0000313" key="3">
    <source>
        <dbReference type="EMBL" id="CAB4131529.1"/>
    </source>
</evidence>
<reference evidence="3" key="1">
    <citation type="submission" date="2020-04" db="EMBL/GenBank/DDBJ databases">
        <authorList>
            <person name="Chiriac C."/>
            <person name="Salcher M."/>
            <person name="Ghai R."/>
            <person name="Kavagutti S V."/>
        </authorList>
    </citation>
    <scope>NUCLEOTIDE SEQUENCE</scope>
</reference>
<gene>
    <name evidence="3" type="ORF">UFOVP127_138</name>
</gene>
<feature type="domain" description="DUF7666" evidence="2">
    <location>
        <begin position="27"/>
        <end position="122"/>
    </location>
</feature>
<sequence>MASKRSTSTKKKIIKKTEYKLRKGKALVLRTCDKDLRSYNGFQWPKSGFVKCTDWVASKECGNGLHGLLWGEGDGSLLSTAADAKWLVVEIDLSQAIDLGDKVKFPCGEVVFVGDVFTATEFIKKYSGPGISVAYSTNTGGDSSKNTGGYSSKNTGGDSSTNTGEDSSKNTGGNYSTNTGGYSSTNTGGYSSKNTGGNYSTNTGGYSSTNTGGYSSTNTGGYSSKNTGGNYSTNTGGDSSKNTGGNYSTNTGGDSSKNTGGYSSKNTGGNYSTNTGGYSSTNTGGYSSTNTGGYSSKNTGGHSSKVKGGDKSILMLSWWDGLRERISIGYVGEKGIEPNVFYTCDDKGRLVKA</sequence>
<feature type="compositionally biased region" description="Low complexity" evidence="1">
    <location>
        <begin position="233"/>
        <end position="256"/>
    </location>
</feature>
<feature type="region of interest" description="Disordered" evidence="1">
    <location>
        <begin position="137"/>
        <end position="192"/>
    </location>
</feature>
<feature type="compositionally biased region" description="Low complexity" evidence="1">
    <location>
        <begin position="169"/>
        <end position="192"/>
    </location>
</feature>
<proteinExistence type="predicted"/>
<feature type="region of interest" description="Disordered" evidence="1">
    <location>
        <begin position="233"/>
        <end position="281"/>
    </location>
</feature>
<evidence type="ECO:0000256" key="1">
    <source>
        <dbReference type="SAM" id="MobiDB-lite"/>
    </source>
</evidence>
<dbReference type="EMBL" id="LR796249">
    <property type="protein sequence ID" value="CAB4131529.1"/>
    <property type="molecule type" value="Genomic_DNA"/>
</dbReference>
<organism evidence="3">
    <name type="scientific">uncultured Caudovirales phage</name>
    <dbReference type="NCBI Taxonomy" id="2100421"/>
    <lineage>
        <taxon>Viruses</taxon>
        <taxon>Duplodnaviria</taxon>
        <taxon>Heunggongvirae</taxon>
        <taxon>Uroviricota</taxon>
        <taxon>Caudoviricetes</taxon>
        <taxon>Peduoviridae</taxon>
        <taxon>Maltschvirus</taxon>
        <taxon>Maltschvirus maltsch</taxon>
    </lineage>
</organism>